<evidence type="ECO:0000259" key="1">
    <source>
        <dbReference type="SMART" id="SM00470"/>
    </source>
</evidence>
<dbReference type="InterPro" id="IPR036086">
    <property type="entry name" value="ParB/Sulfiredoxin_sf"/>
</dbReference>
<dbReference type="PANTHER" id="PTHR33375">
    <property type="entry name" value="CHROMOSOME-PARTITIONING PROTEIN PARB-RELATED"/>
    <property type="match status" value="1"/>
</dbReference>
<proteinExistence type="predicted"/>
<dbReference type="Proteomes" id="UP000320421">
    <property type="component" value="Chromosome"/>
</dbReference>
<sequence>MKNQIIEVKISDIKIGHRHRKDMGDVEDFALSIKENGLLQPIGITPKNELVFGERRLRAYRDVMRSETIPARIIDVPSILHCQFAENTMRKDFTVSERVAIVDALRSYKHGGDRRSKQIRNIDDDLTVDQAAKRADLGGKDGYARAKKVVEKGIPELVNAMDSNKLSIVAASELSKCEPDEQKSVLKKGAEHAKWYANRIRKQKNDVSTPEYETPQWLFDHLDQEFHFTLDAAALPENAKCETFFTPESDGLKQSWAGQTVWCNPPFSKHEIGDWVKKAYNESKNGATTVMLLPSAYKDYRWWKNCCVHGNIRFLHDYVRFRRHGEKTTAYLDVTVVIFGPDIIPGSAGAPIIKANVEAASTTPSTVA</sequence>
<dbReference type="EMBL" id="CP036266">
    <property type="protein sequence ID" value="QDT24342.1"/>
    <property type="molecule type" value="Genomic_DNA"/>
</dbReference>
<feature type="domain" description="ParB-like N-terminal" evidence="1">
    <location>
        <begin position="6"/>
        <end position="88"/>
    </location>
</feature>
<gene>
    <name evidence="2" type="ORF">HG66A1_61740</name>
</gene>
<dbReference type="Gene3D" id="3.90.1530.30">
    <property type="match status" value="1"/>
</dbReference>
<dbReference type="GO" id="GO:0003677">
    <property type="term" value="F:DNA binding"/>
    <property type="evidence" value="ECO:0007669"/>
    <property type="project" value="InterPro"/>
</dbReference>
<dbReference type="OrthoDB" id="9800801at2"/>
<dbReference type="RefSeq" id="WP_145192939.1">
    <property type="nucleotide sequence ID" value="NZ_CP036266.1"/>
</dbReference>
<keyword evidence="2" id="KW-0808">Transferase</keyword>
<dbReference type="SMART" id="SM00470">
    <property type="entry name" value="ParB"/>
    <property type="match status" value="1"/>
</dbReference>
<dbReference type="Pfam" id="PF05869">
    <property type="entry name" value="Dam"/>
    <property type="match status" value="1"/>
</dbReference>
<dbReference type="GO" id="GO:0007059">
    <property type="term" value="P:chromosome segregation"/>
    <property type="evidence" value="ECO:0007669"/>
    <property type="project" value="TreeGrafter"/>
</dbReference>
<evidence type="ECO:0000313" key="3">
    <source>
        <dbReference type="Proteomes" id="UP000320421"/>
    </source>
</evidence>
<keyword evidence="2" id="KW-0489">Methyltransferase</keyword>
<keyword evidence="3" id="KW-1185">Reference proteome</keyword>
<dbReference type="Gene3D" id="1.10.10.2830">
    <property type="match status" value="1"/>
</dbReference>
<dbReference type="GO" id="GO:0009007">
    <property type="term" value="F:site-specific DNA-methyltransferase (adenine-specific) activity"/>
    <property type="evidence" value="ECO:0007669"/>
    <property type="project" value="InterPro"/>
</dbReference>
<evidence type="ECO:0000313" key="2">
    <source>
        <dbReference type="EMBL" id="QDT24342.1"/>
    </source>
</evidence>
<dbReference type="GO" id="GO:0005694">
    <property type="term" value="C:chromosome"/>
    <property type="evidence" value="ECO:0007669"/>
    <property type="project" value="TreeGrafter"/>
</dbReference>
<protein>
    <submittedName>
        <fullName evidence="2">DNA N-6-adenine-methyltransferase (Dam)</fullName>
    </submittedName>
</protein>
<reference evidence="2 3" key="1">
    <citation type="submission" date="2019-02" db="EMBL/GenBank/DDBJ databases">
        <title>Deep-cultivation of Planctomycetes and their phenomic and genomic characterization uncovers novel biology.</title>
        <authorList>
            <person name="Wiegand S."/>
            <person name="Jogler M."/>
            <person name="Boedeker C."/>
            <person name="Pinto D."/>
            <person name="Vollmers J."/>
            <person name="Rivas-Marin E."/>
            <person name="Kohn T."/>
            <person name="Peeters S.H."/>
            <person name="Heuer A."/>
            <person name="Rast P."/>
            <person name="Oberbeckmann S."/>
            <person name="Bunk B."/>
            <person name="Jeske O."/>
            <person name="Meyerdierks A."/>
            <person name="Storesund J.E."/>
            <person name="Kallscheuer N."/>
            <person name="Luecker S."/>
            <person name="Lage O.M."/>
            <person name="Pohl T."/>
            <person name="Merkel B.J."/>
            <person name="Hornburger P."/>
            <person name="Mueller R.-W."/>
            <person name="Bruemmer F."/>
            <person name="Labrenz M."/>
            <person name="Spormann A.M."/>
            <person name="Op den Camp H."/>
            <person name="Overmann J."/>
            <person name="Amann R."/>
            <person name="Jetten M.S.M."/>
            <person name="Mascher T."/>
            <person name="Medema M.H."/>
            <person name="Devos D.P."/>
            <person name="Kaster A.-K."/>
            <person name="Ovreas L."/>
            <person name="Rohde M."/>
            <person name="Galperin M.Y."/>
            <person name="Jogler C."/>
        </authorList>
    </citation>
    <scope>NUCLEOTIDE SEQUENCE [LARGE SCALE GENOMIC DNA]</scope>
    <source>
        <strain evidence="2 3">HG66A1</strain>
    </source>
</reference>
<accession>A0A517PYE0</accession>
<dbReference type="InterPro" id="IPR050336">
    <property type="entry name" value="Chromosome_partition/occlusion"/>
</dbReference>
<dbReference type="AlphaFoldDB" id="A0A517PYE0"/>
<organism evidence="2 3">
    <name type="scientific">Gimesia chilikensis</name>
    <dbReference type="NCBI Taxonomy" id="2605989"/>
    <lineage>
        <taxon>Bacteria</taxon>
        <taxon>Pseudomonadati</taxon>
        <taxon>Planctomycetota</taxon>
        <taxon>Planctomycetia</taxon>
        <taxon>Planctomycetales</taxon>
        <taxon>Planctomycetaceae</taxon>
        <taxon>Gimesia</taxon>
    </lineage>
</organism>
<dbReference type="SUPFAM" id="SSF110849">
    <property type="entry name" value="ParB/Sulfiredoxin"/>
    <property type="match status" value="1"/>
</dbReference>
<dbReference type="GO" id="GO:0009307">
    <property type="term" value="P:DNA restriction-modification system"/>
    <property type="evidence" value="ECO:0007669"/>
    <property type="project" value="InterPro"/>
</dbReference>
<dbReference type="Pfam" id="PF02195">
    <property type="entry name" value="ParB_N"/>
    <property type="match status" value="1"/>
</dbReference>
<dbReference type="InterPro" id="IPR008593">
    <property type="entry name" value="Dam_MeTrfase"/>
</dbReference>
<dbReference type="InterPro" id="IPR003115">
    <property type="entry name" value="ParB_N"/>
</dbReference>
<name>A0A517PYE0_9PLAN</name>
<dbReference type="GO" id="GO:0032259">
    <property type="term" value="P:methylation"/>
    <property type="evidence" value="ECO:0007669"/>
    <property type="project" value="UniProtKB-KW"/>
</dbReference>
<dbReference type="PANTHER" id="PTHR33375:SF1">
    <property type="entry name" value="CHROMOSOME-PARTITIONING PROTEIN PARB-RELATED"/>
    <property type="match status" value="1"/>
</dbReference>